<evidence type="ECO:0000256" key="1">
    <source>
        <dbReference type="ARBA" id="ARBA00004123"/>
    </source>
</evidence>
<evidence type="ECO:0000313" key="14">
    <source>
        <dbReference type="Proteomes" id="UP000515124"/>
    </source>
</evidence>
<evidence type="ECO:0000256" key="2">
    <source>
        <dbReference type="ARBA" id="ARBA00004167"/>
    </source>
</evidence>
<dbReference type="GO" id="GO:0000976">
    <property type="term" value="F:transcription cis-regulatory region binding"/>
    <property type="evidence" value="ECO:0007669"/>
    <property type="project" value="UniProtKB-ARBA"/>
</dbReference>
<evidence type="ECO:0000256" key="3">
    <source>
        <dbReference type="ARBA" id="ARBA00022692"/>
    </source>
</evidence>
<name>A0A6P5SSC7_PRUAV</name>
<feature type="region of interest" description="Disordered" evidence="11">
    <location>
        <begin position="481"/>
        <end position="573"/>
    </location>
</feature>
<evidence type="ECO:0000256" key="4">
    <source>
        <dbReference type="ARBA" id="ARBA00022989"/>
    </source>
</evidence>
<dbReference type="SUPFAM" id="SSF101941">
    <property type="entry name" value="NAC domain"/>
    <property type="match status" value="1"/>
</dbReference>
<dbReference type="InterPro" id="IPR036093">
    <property type="entry name" value="NAC_dom_sf"/>
</dbReference>
<dbReference type="GO" id="GO:0006355">
    <property type="term" value="P:regulation of DNA-templated transcription"/>
    <property type="evidence" value="ECO:0007669"/>
    <property type="project" value="InterPro"/>
</dbReference>
<evidence type="ECO:0000256" key="9">
    <source>
        <dbReference type="ARBA" id="ARBA00023163"/>
    </source>
</evidence>
<feature type="compositionally biased region" description="Polar residues" evidence="11">
    <location>
        <begin position="595"/>
        <end position="610"/>
    </location>
</feature>
<dbReference type="GO" id="GO:0005634">
    <property type="term" value="C:nucleus"/>
    <property type="evidence" value="ECO:0007669"/>
    <property type="project" value="UniProtKB-SubCell"/>
</dbReference>
<keyword evidence="8" id="KW-0010">Activator</keyword>
<dbReference type="GeneID" id="110758901"/>
<dbReference type="FunFam" id="2.170.150.80:FF:000002">
    <property type="entry name" value="Nac domain-containing protein 86"/>
    <property type="match status" value="1"/>
</dbReference>
<proteinExistence type="predicted"/>
<keyword evidence="10" id="KW-0539">Nucleus</keyword>
<keyword evidence="7 12" id="KW-0472">Membrane</keyword>
<dbReference type="AlphaFoldDB" id="A0A6P5SSC7"/>
<accession>A0A6P5SSC7</accession>
<feature type="region of interest" description="Disordered" evidence="11">
    <location>
        <begin position="175"/>
        <end position="216"/>
    </location>
</feature>
<evidence type="ECO:0000256" key="5">
    <source>
        <dbReference type="ARBA" id="ARBA00023015"/>
    </source>
</evidence>
<evidence type="ECO:0000256" key="8">
    <source>
        <dbReference type="ARBA" id="ARBA00023159"/>
    </source>
</evidence>
<dbReference type="Gene3D" id="2.170.150.80">
    <property type="entry name" value="NAC domain"/>
    <property type="match status" value="1"/>
</dbReference>
<feature type="compositionally biased region" description="Polar residues" evidence="11">
    <location>
        <begin position="538"/>
        <end position="552"/>
    </location>
</feature>
<evidence type="ECO:0000259" key="13">
    <source>
        <dbReference type="PROSITE" id="PS51005"/>
    </source>
</evidence>
<dbReference type="RefSeq" id="XP_021816556.1">
    <property type="nucleotide sequence ID" value="XM_021960864.1"/>
</dbReference>
<keyword evidence="4 12" id="KW-1133">Transmembrane helix</keyword>
<feature type="compositionally biased region" description="Polar residues" evidence="11">
    <location>
        <begin position="489"/>
        <end position="505"/>
    </location>
</feature>
<dbReference type="GO" id="GO:0016020">
    <property type="term" value="C:membrane"/>
    <property type="evidence" value="ECO:0007669"/>
    <property type="project" value="UniProtKB-SubCell"/>
</dbReference>
<keyword evidence="5" id="KW-0805">Transcription regulation</keyword>
<feature type="compositionally biased region" description="Polar residues" evidence="11">
    <location>
        <begin position="183"/>
        <end position="210"/>
    </location>
</feature>
<feature type="domain" description="NAC" evidence="13">
    <location>
        <begin position="9"/>
        <end position="167"/>
    </location>
</feature>
<keyword evidence="6" id="KW-0238">DNA-binding</keyword>
<dbReference type="KEGG" id="pavi:110758901"/>
<feature type="compositionally biased region" description="Basic and acidic residues" evidence="11">
    <location>
        <begin position="553"/>
        <end position="572"/>
    </location>
</feature>
<keyword evidence="9" id="KW-0804">Transcription</keyword>
<dbReference type="Pfam" id="PF02365">
    <property type="entry name" value="NAM"/>
    <property type="match status" value="1"/>
</dbReference>
<feature type="compositionally biased region" description="Basic and acidic residues" evidence="11">
    <location>
        <begin position="644"/>
        <end position="656"/>
    </location>
</feature>
<keyword evidence="3 12" id="KW-0812">Transmembrane</keyword>
<comment type="subcellular location">
    <subcellularLocation>
        <location evidence="2">Membrane</location>
        <topology evidence="2">Single-pass membrane protein</topology>
    </subcellularLocation>
    <subcellularLocation>
        <location evidence="1">Nucleus</location>
    </subcellularLocation>
</comment>
<organism evidence="14 15">
    <name type="scientific">Prunus avium</name>
    <name type="common">Cherry</name>
    <name type="synonym">Cerasus avium</name>
    <dbReference type="NCBI Taxonomy" id="42229"/>
    <lineage>
        <taxon>Eukaryota</taxon>
        <taxon>Viridiplantae</taxon>
        <taxon>Streptophyta</taxon>
        <taxon>Embryophyta</taxon>
        <taxon>Tracheophyta</taxon>
        <taxon>Spermatophyta</taxon>
        <taxon>Magnoliopsida</taxon>
        <taxon>eudicotyledons</taxon>
        <taxon>Gunneridae</taxon>
        <taxon>Pentapetalae</taxon>
        <taxon>rosids</taxon>
        <taxon>fabids</taxon>
        <taxon>Rosales</taxon>
        <taxon>Rosaceae</taxon>
        <taxon>Amygdaloideae</taxon>
        <taxon>Amygdaleae</taxon>
        <taxon>Prunus</taxon>
    </lineage>
</organism>
<protein>
    <submittedName>
        <fullName evidence="15">NAC domain-containing protein 14-like</fullName>
    </submittedName>
</protein>
<dbReference type="InterPro" id="IPR003441">
    <property type="entry name" value="NAC-dom"/>
</dbReference>
<dbReference type="PANTHER" id="PTHR31744">
    <property type="entry name" value="PROTEIN CUP-SHAPED COTYLEDON 2-RELATED"/>
    <property type="match status" value="1"/>
</dbReference>
<sequence length="755" mass="84340">MAVLSMDSLPLGFRFRPTDEELINHYLKLKINGRNSEVQVIPEIDVCKWEPWDLPKMSVIKSDDQEWFFFCPRDRKYPNGHRSNRATDAGYWKATGKDRTIKSRQCKSASNSTGQVGMKKTLVFYRGRAPRGERTSWIMHEYRATQKDLDGTAPGQGAFVLCRLFHKPEEKADVLKYDEVEQTGLSPTTTKSSPDETSSDVVQETATSDMQGEKQSESIMRWWNDKSDNMSPDALPPVPGDSFMASDVEDPGAEETGIQGRLLMEENQLFDEPFSGQIDCKVFSPLQSLINSDLEHYVGSPFTSDFGNYNNGLHFQDGTCEQDVSFPELLDEFGVNPYESSCEESTSQKNLVVGNETYLSGQSCMLQTTPPGNSCLDGAWDNTDTNIAQHDLERRASGLYNRQFDAEDLLPKTSLGYYQAEAQASLDNQKTRMGNMADNYFPPSALAELFPVSSVNDTFNNGEEFSSSKDSVNHGYDQVGRTRIRIKTRQPQQQSNSENYETQGTAPRRIRLHMNISTGSVVDSNVRERDDEEEDEVQSTNTDAREAIQQSHTSDEQEKEHAKINNKEELTSRKNSVNYGSDIVGITGIRIKARQPQQPLKSDESVTQGTAPRRIRLQMNPVGDSNVRDSTPGKEDEVQSTINETRDSTQKIPDSDEHDAACHLSKLEMNGKIAEDSPAEMVDKSRETAEEAPGKLKLRMGRDSSLHSNHTGLSVASKALPKHHGLISTFVISVGIPLAVTLFIAFSGIWIASRS</sequence>
<dbReference type="PANTHER" id="PTHR31744:SF216">
    <property type="entry name" value="NAC TRANSCRIPTION FACTOR"/>
    <property type="match status" value="1"/>
</dbReference>
<dbReference type="PROSITE" id="PS51005">
    <property type="entry name" value="NAC"/>
    <property type="match status" value="1"/>
</dbReference>
<evidence type="ECO:0000256" key="10">
    <source>
        <dbReference type="ARBA" id="ARBA00023242"/>
    </source>
</evidence>
<evidence type="ECO:0000256" key="12">
    <source>
        <dbReference type="SAM" id="Phobius"/>
    </source>
</evidence>
<gene>
    <name evidence="15" type="primary">LOC110758901</name>
</gene>
<keyword evidence="14" id="KW-1185">Reference proteome</keyword>
<evidence type="ECO:0000256" key="6">
    <source>
        <dbReference type="ARBA" id="ARBA00023125"/>
    </source>
</evidence>
<feature type="region of interest" description="Disordered" evidence="11">
    <location>
        <begin position="594"/>
        <end position="656"/>
    </location>
</feature>
<dbReference type="Proteomes" id="UP000515124">
    <property type="component" value="Unplaced"/>
</dbReference>
<feature type="transmembrane region" description="Helical" evidence="12">
    <location>
        <begin position="726"/>
        <end position="752"/>
    </location>
</feature>
<evidence type="ECO:0000256" key="11">
    <source>
        <dbReference type="SAM" id="MobiDB-lite"/>
    </source>
</evidence>
<evidence type="ECO:0000256" key="7">
    <source>
        <dbReference type="ARBA" id="ARBA00023136"/>
    </source>
</evidence>
<reference evidence="15" key="1">
    <citation type="submission" date="2025-08" db="UniProtKB">
        <authorList>
            <consortium name="RefSeq"/>
        </authorList>
    </citation>
    <scope>IDENTIFICATION</scope>
</reference>
<evidence type="ECO:0000313" key="15">
    <source>
        <dbReference type="RefSeq" id="XP_021816556.1"/>
    </source>
</evidence>